<dbReference type="SUPFAM" id="SSF49464">
    <property type="entry name" value="Carboxypeptidase regulatory domain-like"/>
    <property type="match status" value="1"/>
</dbReference>
<dbReference type="Gene3D" id="2.60.40.1120">
    <property type="entry name" value="Carboxypeptidase-like, regulatory domain"/>
    <property type="match status" value="1"/>
</dbReference>
<accession>S7WEF9</accession>
<evidence type="ECO:0000313" key="2">
    <source>
        <dbReference type="Proteomes" id="UP000014974"/>
    </source>
</evidence>
<keyword evidence="1" id="KW-0675">Receptor</keyword>
<dbReference type="eggNOG" id="COG1629">
    <property type="taxonomic scope" value="Bacteria"/>
</dbReference>
<reference evidence="1 2" key="1">
    <citation type="journal article" date="2013" name="Genome Announc.">
        <title>Draft Genome Sequence of Cyclobacterium qasimii Strain M12-11BT, Isolated from Arctic Marine Sediment.</title>
        <authorList>
            <person name="Shivaji S."/>
            <person name="Ara S."/>
            <person name="Singh A."/>
            <person name="Kumar Pinnaka A."/>
        </authorList>
    </citation>
    <scope>NUCLEOTIDE SEQUENCE [LARGE SCALE GENOMIC DNA]</scope>
    <source>
        <strain evidence="1 2">M12-11B</strain>
    </source>
</reference>
<dbReference type="EMBL" id="ATNM01000197">
    <property type="protein sequence ID" value="EPR65164.1"/>
    <property type="molecule type" value="Genomic_DNA"/>
</dbReference>
<dbReference type="Proteomes" id="UP000014974">
    <property type="component" value="Unassembled WGS sequence"/>
</dbReference>
<dbReference type="InterPro" id="IPR008969">
    <property type="entry name" value="CarboxyPept-like_regulatory"/>
</dbReference>
<proteinExistence type="predicted"/>
<gene>
    <name evidence="1" type="ORF">ADICYQ_5697</name>
</gene>
<organism evidence="1 2">
    <name type="scientific">Cyclobacterium qasimii M12-11B</name>
    <dbReference type="NCBI Taxonomy" id="641524"/>
    <lineage>
        <taxon>Bacteria</taxon>
        <taxon>Pseudomonadati</taxon>
        <taxon>Bacteroidota</taxon>
        <taxon>Cytophagia</taxon>
        <taxon>Cytophagales</taxon>
        <taxon>Cyclobacteriaceae</taxon>
        <taxon>Cyclobacterium</taxon>
    </lineage>
</organism>
<comment type="caution">
    <text evidence="1">The sequence shown here is derived from an EMBL/GenBank/DDBJ whole genome shotgun (WGS) entry which is preliminary data.</text>
</comment>
<dbReference type="STRING" id="641524.ADICYQ_5697"/>
<evidence type="ECO:0000313" key="1">
    <source>
        <dbReference type="EMBL" id="EPR65164.1"/>
    </source>
</evidence>
<dbReference type="OrthoDB" id="822112at2"/>
<protein>
    <submittedName>
        <fullName evidence="1">TonB-dependent receptor</fullName>
    </submittedName>
</protein>
<dbReference type="AlphaFoldDB" id="S7WEF9"/>
<sequence length="92" mass="9826">MKTLIKSFVFVMVLCFSMGHYKLLAQSGNRLVVKGTVSSAEDGATIPGVAVLEKGTSNGTVTDIDGAYEITLSNGNAVLVFLMLALPRRSFR</sequence>
<dbReference type="RefSeq" id="WP_020888361.1">
    <property type="nucleotide sequence ID" value="NZ_ATNM01000197.1"/>
</dbReference>
<dbReference type="Pfam" id="PF13715">
    <property type="entry name" value="CarbopepD_reg_2"/>
    <property type="match status" value="1"/>
</dbReference>
<name>S7WEF9_9BACT</name>